<evidence type="ECO:0000313" key="2">
    <source>
        <dbReference type="EMBL" id="MQM31366.1"/>
    </source>
</evidence>
<dbReference type="SUPFAM" id="SSF52833">
    <property type="entry name" value="Thioredoxin-like"/>
    <property type="match status" value="1"/>
</dbReference>
<accession>A0A6A7RWS8</accession>
<evidence type="ECO:0000256" key="1">
    <source>
        <dbReference type="SAM" id="Phobius"/>
    </source>
</evidence>
<gene>
    <name evidence="2" type="ORF">CRU78_12940</name>
</gene>
<organism evidence="2 3">
    <name type="scientific">Candidatus Accumulibacter phosphatis</name>
    <dbReference type="NCBI Taxonomy" id="327160"/>
    <lineage>
        <taxon>Bacteria</taxon>
        <taxon>Pseudomonadati</taxon>
        <taxon>Pseudomonadota</taxon>
        <taxon>Betaproteobacteria</taxon>
        <taxon>Candidatus Accumulibacter</taxon>
    </lineage>
</organism>
<feature type="transmembrane region" description="Helical" evidence="1">
    <location>
        <begin position="31"/>
        <end position="52"/>
    </location>
</feature>
<sequence>MSTPRPTADAVEELSVPMSAAMRAAQRKGRLTLLAIVAVCVLPLLAALYFRFVAPPEAAAMVGQPLPEPLQLPFEMLQRRDGGVLEHPEVSGKWLAIFAAPGACDERCRHTLYLTRQARTAQGRNMARLERLWLITDGTTPAAELLAAHPDLVLVKASDAQLLALLGGAEGRKINLVDRRGFLVFRYPDDAEPKGFIRELGKLIKF</sequence>
<proteinExistence type="predicted"/>
<comment type="caution">
    <text evidence="2">The sequence shown here is derived from an EMBL/GenBank/DDBJ whole genome shotgun (WGS) entry which is preliminary data.</text>
</comment>
<evidence type="ECO:0000313" key="3">
    <source>
        <dbReference type="Proteomes" id="UP000342300"/>
    </source>
</evidence>
<dbReference type="InterPro" id="IPR036249">
    <property type="entry name" value="Thioredoxin-like_sf"/>
</dbReference>
<reference evidence="2 3" key="1">
    <citation type="submission" date="2017-09" db="EMBL/GenBank/DDBJ databases">
        <title>Metagenomic Analysis Reveals Denitrifying Candidatus Accumulibacter and Flanking Population as a Source of N2O.</title>
        <authorList>
            <person name="Gao H."/>
            <person name="Mao Y."/>
            <person name="Zhao X."/>
            <person name="Liu W.-T."/>
            <person name="Zhang T."/>
            <person name="Wells G."/>
        </authorList>
    </citation>
    <scope>NUCLEOTIDE SEQUENCE [LARGE SCALE GENOMIC DNA]</scope>
    <source>
        <strain evidence="2">CANDO_2_IC</strain>
    </source>
</reference>
<dbReference type="AlphaFoldDB" id="A0A6A7RWS8"/>
<dbReference type="EMBL" id="PDHS01000307">
    <property type="protein sequence ID" value="MQM31366.1"/>
    <property type="molecule type" value="Genomic_DNA"/>
</dbReference>
<keyword evidence="1" id="KW-1133">Transmembrane helix</keyword>
<keyword evidence="1" id="KW-0812">Transmembrane</keyword>
<evidence type="ECO:0008006" key="4">
    <source>
        <dbReference type="Google" id="ProtNLM"/>
    </source>
</evidence>
<name>A0A6A7RWS8_9PROT</name>
<protein>
    <recommendedName>
        <fullName evidence="4">Transmembrane protein</fullName>
    </recommendedName>
</protein>
<dbReference type="Proteomes" id="UP000342300">
    <property type="component" value="Unassembled WGS sequence"/>
</dbReference>
<keyword evidence="1" id="KW-0472">Membrane</keyword>